<dbReference type="InterPro" id="IPR001900">
    <property type="entry name" value="RNase_II/R"/>
</dbReference>
<dbReference type="PROSITE" id="PS50126">
    <property type="entry name" value="S1"/>
    <property type="match status" value="1"/>
</dbReference>
<evidence type="ECO:0000259" key="10">
    <source>
        <dbReference type="PROSITE" id="PS50126"/>
    </source>
</evidence>
<organism evidence="11 12">
    <name type="scientific">Candidatus Limosilactobacillus merdipullorum</name>
    <dbReference type="NCBI Taxonomy" id="2838653"/>
    <lineage>
        <taxon>Bacteria</taxon>
        <taxon>Bacillati</taxon>
        <taxon>Bacillota</taxon>
        <taxon>Bacilli</taxon>
        <taxon>Lactobacillales</taxon>
        <taxon>Lactobacillaceae</taxon>
        <taxon>Limosilactobacillus</taxon>
    </lineage>
</organism>
<dbReference type="HAMAP" id="MF_01895">
    <property type="entry name" value="RNase_R"/>
    <property type="match status" value="1"/>
</dbReference>
<evidence type="ECO:0000256" key="7">
    <source>
        <dbReference type="ARBA" id="ARBA00022884"/>
    </source>
</evidence>
<keyword evidence="4 8" id="KW-0540">Nuclease</keyword>
<dbReference type="Pfam" id="PF08206">
    <property type="entry name" value="OB_RNB"/>
    <property type="match status" value="1"/>
</dbReference>
<evidence type="ECO:0000256" key="3">
    <source>
        <dbReference type="ARBA" id="ARBA00022490"/>
    </source>
</evidence>
<feature type="compositionally biased region" description="Basic residues" evidence="9">
    <location>
        <begin position="789"/>
        <end position="800"/>
    </location>
</feature>
<dbReference type="EMBL" id="DXGK01000061">
    <property type="protein sequence ID" value="HIW70359.1"/>
    <property type="molecule type" value="Genomic_DNA"/>
</dbReference>
<sequence>MTEKNTQLAEQILQCLADNVNISLSAEKIARQLGMPDADHFTPIVQTLAQLERDGKVSVTDNGEFQLVIEDKSLTGIFRANERGFGFVHYDPEMPDIYINSDDTANALNGDQVAVKIVQPGDPTRDRGPVGKVTEIIEHHFTHMVGEFKTISLDHFIGEIVLKDKKLSQYKFYVTDKGLHPADNEIVNATIEKYPSKESPDVLVGAVTEVIGDADQPGVDIMSAVYAHDVPHQFSDEAMAQANQIEKHISEDEKRGRKDVTDQPLVTIDSIESKDLDDAVVAWKLPNGNYHLGVHIADVSHYVQPGTPLNRDAYERGTSVYLTDRVIPMLPKRLSNGICSLNPGEERLSMSCEMEINPQGKVVKHWIGPSVMTSHARMTYKTVNAIIEDHDPKVMAQYEDLVPMFETMNELHHILLDARHRRGAIDFEAPEAKIIVDENGHPTDIQLRERRTAEKLIESFMLAANETVADHFYHLHVPFLYRVHETPDHDRMRDFFDFLSVFGIQVHGDVNNVTPKMLQQVLAKVAGTPEEQMVQVMMLRSMQQARYSDEELGHFGLGARYYTHFTSPIRRYPDTMVHRMIKYYAAHGTGEDAKRQFRDRLEEIAEHTSTTERRGIDTERDVDSMKKAEYMEDHVGETFDAVVSSVMKFGLFVELENTVEGLVHISVMDDDYYEYEEKHMSLVGRHNHHIFQIGQPVKVKLLRVDKDQREVDFALVDADDAPTTKLRVSSPDRDRRSRRGHGHSRSRNNGDHHGYRRNNDHHGSRRGHNGNHRHNKRQTDNRQRNNQHGGHRFNIRERRH</sequence>
<dbReference type="EC" id="3.1.13.1" evidence="8"/>
<accession>A0A9D1QPF8</accession>
<evidence type="ECO:0000256" key="6">
    <source>
        <dbReference type="ARBA" id="ARBA00022839"/>
    </source>
</evidence>
<dbReference type="InterPro" id="IPR013223">
    <property type="entry name" value="RNase_B_OB_dom"/>
</dbReference>
<comment type="catalytic activity">
    <reaction evidence="1 8">
        <text>Exonucleolytic cleavage in the 3'- to 5'-direction to yield nucleoside 5'-phosphates.</text>
        <dbReference type="EC" id="3.1.13.1"/>
    </reaction>
</comment>
<dbReference type="GO" id="GO:0005829">
    <property type="term" value="C:cytosol"/>
    <property type="evidence" value="ECO:0007669"/>
    <property type="project" value="TreeGrafter"/>
</dbReference>
<dbReference type="InterPro" id="IPR004476">
    <property type="entry name" value="RNase_II/RNase_R"/>
</dbReference>
<keyword evidence="7 8" id="KW-0694">RNA-binding</keyword>
<dbReference type="PANTHER" id="PTHR23355">
    <property type="entry name" value="RIBONUCLEASE"/>
    <property type="match status" value="1"/>
</dbReference>
<dbReference type="InterPro" id="IPR022966">
    <property type="entry name" value="RNase_II/R_CS"/>
</dbReference>
<dbReference type="InterPro" id="IPR012340">
    <property type="entry name" value="NA-bd_OB-fold"/>
</dbReference>
<gene>
    <name evidence="8 11" type="primary">rnr</name>
    <name evidence="11" type="ORF">H9876_03125</name>
</gene>
<dbReference type="CDD" id="cd04471">
    <property type="entry name" value="S1_RNase_R"/>
    <property type="match status" value="1"/>
</dbReference>
<evidence type="ECO:0000313" key="11">
    <source>
        <dbReference type="EMBL" id="HIW70359.1"/>
    </source>
</evidence>
<dbReference type="InterPro" id="IPR050180">
    <property type="entry name" value="RNR_Ribonuclease"/>
</dbReference>
<keyword evidence="5 8" id="KW-0378">Hydrolase</keyword>
<feature type="region of interest" description="Disordered" evidence="9">
    <location>
        <begin position="724"/>
        <end position="800"/>
    </location>
</feature>
<dbReference type="InterPro" id="IPR040476">
    <property type="entry name" value="CSD2"/>
</dbReference>
<comment type="subcellular location">
    <subcellularLocation>
        <location evidence="2 8">Cytoplasm</location>
    </subcellularLocation>
</comment>
<reference evidence="11" key="2">
    <citation type="submission" date="2021-04" db="EMBL/GenBank/DDBJ databases">
        <authorList>
            <person name="Gilroy R."/>
        </authorList>
    </citation>
    <scope>NUCLEOTIDE SEQUENCE</scope>
    <source>
        <strain evidence="11">ChiHejej3B27-2180</strain>
    </source>
</reference>
<dbReference type="Proteomes" id="UP000886878">
    <property type="component" value="Unassembled WGS sequence"/>
</dbReference>
<dbReference type="PANTHER" id="PTHR23355:SF9">
    <property type="entry name" value="DIS3-LIKE EXONUCLEASE 2"/>
    <property type="match status" value="1"/>
</dbReference>
<dbReference type="GO" id="GO:0003723">
    <property type="term" value="F:RNA binding"/>
    <property type="evidence" value="ECO:0007669"/>
    <property type="project" value="UniProtKB-UniRule"/>
</dbReference>
<dbReference type="Gene3D" id="2.40.50.140">
    <property type="entry name" value="Nucleic acid-binding proteins"/>
    <property type="match status" value="2"/>
</dbReference>
<reference evidence="11" key="1">
    <citation type="journal article" date="2021" name="PeerJ">
        <title>Extensive microbial diversity within the chicken gut microbiome revealed by metagenomics and culture.</title>
        <authorList>
            <person name="Gilroy R."/>
            <person name="Ravi A."/>
            <person name="Getino M."/>
            <person name="Pursley I."/>
            <person name="Horton D.L."/>
            <person name="Alikhan N.F."/>
            <person name="Baker D."/>
            <person name="Gharbi K."/>
            <person name="Hall N."/>
            <person name="Watson M."/>
            <person name="Adriaenssens E.M."/>
            <person name="Foster-Nyarko E."/>
            <person name="Jarju S."/>
            <person name="Secka A."/>
            <person name="Antonio M."/>
            <person name="Oren A."/>
            <person name="Chaudhuri R.R."/>
            <person name="La Ragione R."/>
            <person name="Hildebrand F."/>
            <person name="Pallen M.J."/>
        </authorList>
    </citation>
    <scope>NUCLEOTIDE SEQUENCE</scope>
    <source>
        <strain evidence="11">ChiHejej3B27-2180</strain>
    </source>
</reference>
<dbReference type="GO" id="GO:0006402">
    <property type="term" value="P:mRNA catabolic process"/>
    <property type="evidence" value="ECO:0007669"/>
    <property type="project" value="TreeGrafter"/>
</dbReference>
<dbReference type="SMART" id="SM00955">
    <property type="entry name" value="RNB"/>
    <property type="match status" value="1"/>
</dbReference>
<evidence type="ECO:0000256" key="2">
    <source>
        <dbReference type="ARBA" id="ARBA00004496"/>
    </source>
</evidence>
<feature type="domain" description="S1 motif" evidence="10">
    <location>
        <begin position="636"/>
        <end position="716"/>
    </location>
</feature>
<dbReference type="NCBIfam" id="TIGR02063">
    <property type="entry name" value="RNase_R"/>
    <property type="match status" value="1"/>
</dbReference>
<evidence type="ECO:0000256" key="1">
    <source>
        <dbReference type="ARBA" id="ARBA00001849"/>
    </source>
</evidence>
<evidence type="ECO:0000256" key="5">
    <source>
        <dbReference type="ARBA" id="ARBA00022801"/>
    </source>
</evidence>
<dbReference type="Pfam" id="PF17876">
    <property type="entry name" value="CSD2"/>
    <property type="match status" value="1"/>
</dbReference>
<dbReference type="Pfam" id="PF00773">
    <property type="entry name" value="RNB"/>
    <property type="match status" value="1"/>
</dbReference>
<dbReference type="SMART" id="SM00316">
    <property type="entry name" value="S1"/>
    <property type="match status" value="1"/>
</dbReference>
<dbReference type="SUPFAM" id="SSF50249">
    <property type="entry name" value="Nucleic acid-binding proteins"/>
    <property type="match status" value="4"/>
</dbReference>
<dbReference type="AlphaFoldDB" id="A0A9D1QPF8"/>
<evidence type="ECO:0000256" key="9">
    <source>
        <dbReference type="SAM" id="MobiDB-lite"/>
    </source>
</evidence>
<feature type="compositionally biased region" description="Basic and acidic residues" evidence="9">
    <location>
        <begin position="748"/>
        <end position="762"/>
    </location>
</feature>
<dbReference type="InterPro" id="IPR003029">
    <property type="entry name" value="S1_domain"/>
</dbReference>
<feature type="compositionally biased region" description="Basic residues" evidence="9">
    <location>
        <begin position="763"/>
        <end position="776"/>
    </location>
</feature>
<evidence type="ECO:0000256" key="8">
    <source>
        <dbReference type="HAMAP-Rule" id="MF_01895"/>
    </source>
</evidence>
<dbReference type="NCBIfam" id="TIGR00358">
    <property type="entry name" value="3_prime_RNase"/>
    <property type="match status" value="1"/>
</dbReference>
<evidence type="ECO:0000313" key="12">
    <source>
        <dbReference type="Proteomes" id="UP000886878"/>
    </source>
</evidence>
<comment type="caution">
    <text evidence="11">The sequence shown here is derived from an EMBL/GenBank/DDBJ whole genome shotgun (WGS) entry which is preliminary data.</text>
</comment>
<dbReference type="InterPro" id="IPR011805">
    <property type="entry name" value="RNase_R"/>
</dbReference>
<keyword evidence="6 8" id="KW-0269">Exonuclease</keyword>
<name>A0A9D1QPF8_9LACO</name>
<keyword evidence="3 8" id="KW-0963">Cytoplasm</keyword>
<evidence type="ECO:0000256" key="4">
    <source>
        <dbReference type="ARBA" id="ARBA00022722"/>
    </source>
</evidence>
<dbReference type="Pfam" id="PF00575">
    <property type="entry name" value="S1"/>
    <property type="match status" value="1"/>
</dbReference>
<protein>
    <recommendedName>
        <fullName evidence="8">Ribonuclease R</fullName>
        <shortName evidence="8">RNase R</shortName>
        <ecNumber evidence="8">3.1.13.1</ecNumber>
    </recommendedName>
</protein>
<dbReference type="GO" id="GO:0008859">
    <property type="term" value="F:exoribonuclease II activity"/>
    <property type="evidence" value="ECO:0007669"/>
    <property type="project" value="UniProtKB-UniRule"/>
</dbReference>
<comment type="similarity">
    <text evidence="8">Belongs to the RNR ribonuclease family. RNase R subfamily.</text>
</comment>
<dbReference type="PROSITE" id="PS01175">
    <property type="entry name" value="RIBONUCLEASE_II"/>
    <property type="match status" value="1"/>
</dbReference>
<feature type="compositionally biased region" description="Basic residues" evidence="9">
    <location>
        <begin position="736"/>
        <end position="746"/>
    </location>
</feature>
<proteinExistence type="inferred from homology"/>
<comment type="function">
    <text evidence="8">3'-5' exoribonuclease that releases 5'-nucleoside monophosphates and is involved in maturation of structured RNAs.</text>
</comment>